<protein>
    <submittedName>
        <fullName evidence="2">Uncharacterized protein</fullName>
    </submittedName>
</protein>
<name>A0AAE0IHX1_9PEZI</name>
<dbReference type="Proteomes" id="UP001283341">
    <property type="component" value="Unassembled WGS sequence"/>
</dbReference>
<dbReference type="PANTHER" id="PTHR33973:SF4">
    <property type="entry name" value="OS07G0153300 PROTEIN"/>
    <property type="match status" value="1"/>
</dbReference>
<feature type="transmembrane region" description="Helical" evidence="1">
    <location>
        <begin position="55"/>
        <end position="73"/>
    </location>
</feature>
<evidence type="ECO:0000313" key="2">
    <source>
        <dbReference type="EMBL" id="KAK3325238.1"/>
    </source>
</evidence>
<keyword evidence="3" id="KW-1185">Reference proteome</keyword>
<evidence type="ECO:0000256" key="1">
    <source>
        <dbReference type="SAM" id="Phobius"/>
    </source>
</evidence>
<organism evidence="2 3">
    <name type="scientific">Apodospora peruviana</name>
    <dbReference type="NCBI Taxonomy" id="516989"/>
    <lineage>
        <taxon>Eukaryota</taxon>
        <taxon>Fungi</taxon>
        <taxon>Dikarya</taxon>
        <taxon>Ascomycota</taxon>
        <taxon>Pezizomycotina</taxon>
        <taxon>Sordariomycetes</taxon>
        <taxon>Sordariomycetidae</taxon>
        <taxon>Sordariales</taxon>
        <taxon>Lasiosphaeriaceae</taxon>
        <taxon>Apodospora</taxon>
    </lineage>
</organism>
<keyword evidence="1" id="KW-0812">Transmembrane</keyword>
<reference evidence="2" key="2">
    <citation type="submission" date="2023-06" db="EMBL/GenBank/DDBJ databases">
        <authorList>
            <consortium name="Lawrence Berkeley National Laboratory"/>
            <person name="Haridas S."/>
            <person name="Hensen N."/>
            <person name="Bonometti L."/>
            <person name="Westerberg I."/>
            <person name="Brannstrom I.O."/>
            <person name="Guillou S."/>
            <person name="Cros-Aarteil S."/>
            <person name="Calhoun S."/>
            <person name="Kuo A."/>
            <person name="Mondo S."/>
            <person name="Pangilinan J."/>
            <person name="Riley R."/>
            <person name="Labutti K."/>
            <person name="Andreopoulos B."/>
            <person name="Lipzen A."/>
            <person name="Chen C."/>
            <person name="Yanf M."/>
            <person name="Daum C."/>
            <person name="Ng V."/>
            <person name="Clum A."/>
            <person name="Steindorff A."/>
            <person name="Ohm R."/>
            <person name="Martin F."/>
            <person name="Silar P."/>
            <person name="Natvig D."/>
            <person name="Lalanne C."/>
            <person name="Gautier V."/>
            <person name="Ament-Velasquez S.L."/>
            <person name="Kruys A."/>
            <person name="Hutchinson M.I."/>
            <person name="Powell A.J."/>
            <person name="Barry K."/>
            <person name="Miller A.N."/>
            <person name="Grigoriev I.V."/>
            <person name="Debuchy R."/>
            <person name="Gladieux P."/>
            <person name="Thoren M.H."/>
            <person name="Johannesson H."/>
        </authorList>
    </citation>
    <scope>NUCLEOTIDE SEQUENCE</scope>
    <source>
        <strain evidence="2">CBS 118394</strain>
    </source>
</reference>
<comment type="caution">
    <text evidence="2">The sequence shown here is derived from an EMBL/GenBank/DDBJ whole genome shotgun (WGS) entry which is preliminary data.</text>
</comment>
<dbReference type="AlphaFoldDB" id="A0AAE0IHX1"/>
<reference evidence="2" key="1">
    <citation type="journal article" date="2023" name="Mol. Phylogenet. Evol.">
        <title>Genome-scale phylogeny and comparative genomics of the fungal order Sordariales.</title>
        <authorList>
            <person name="Hensen N."/>
            <person name="Bonometti L."/>
            <person name="Westerberg I."/>
            <person name="Brannstrom I.O."/>
            <person name="Guillou S."/>
            <person name="Cros-Aarteil S."/>
            <person name="Calhoun S."/>
            <person name="Haridas S."/>
            <person name="Kuo A."/>
            <person name="Mondo S."/>
            <person name="Pangilinan J."/>
            <person name="Riley R."/>
            <person name="LaButti K."/>
            <person name="Andreopoulos B."/>
            <person name="Lipzen A."/>
            <person name="Chen C."/>
            <person name="Yan M."/>
            <person name="Daum C."/>
            <person name="Ng V."/>
            <person name="Clum A."/>
            <person name="Steindorff A."/>
            <person name="Ohm R.A."/>
            <person name="Martin F."/>
            <person name="Silar P."/>
            <person name="Natvig D.O."/>
            <person name="Lalanne C."/>
            <person name="Gautier V."/>
            <person name="Ament-Velasquez S.L."/>
            <person name="Kruys A."/>
            <person name="Hutchinson M.I."/>
            <person name="Powell A.J."/>
            <person name="Barry K."/>
            <person name="Miller A.N."/>
            <person name="Grigoriev I.V."/>
            <person name="Debuchy R."/>
            <person name="Gladieux P."/>
            <person name="Hiltunen Thoren M."/>
            <person name="Johannesson H."/>
        </authorList>
    </citation>
    <scope>NUCLEOTIDE SEQUENCE</scope>
    <source>
        <strain evidence="2">CBS 118394</strain>
    </source>
</reference>
<keyword evidence="1" id="KW-1133">Transmembrane helix</keyword>
<gene>
    <name evidence="2" type="ORF">B0H66DRAFT_115436</name>
</gene>
<dbReference type="PANTHER" id="PTHR33973">
    <property type="entry name" value="OS07G0153300 PROTEIN"/>
    <property type="match status" value="1"/>
</dbReference>
<dbReference type="InterPro" id="IPR010775">
    <property type="entry name" value="DUF1365"/>
</dbReference>
<proteinExistence type="predicted"/>
<dbReference type="EMBL" id="JAUEDM010000002">
    <property type="protein sequence ID" value="KAK3325238.1"/>
    <property type="molecule type" value="Genomic_DNA"/>
</dbReference>
<evidence type="ECO:0000313" key="3">
    <source>
        <dbReference type="Proteomes" id="UP001283341"/>
    </source>
</evidence>
<sequence length="635" mass="71377">MAGGSSAGALALVPVAVVFWTLFSGPVDVALLILLTLARHGRVLSEGVGPGFFQATIKLSGSTIVGFLAFQLFRLRWTTVKEPQWNGPGQVLLLPCQTTHSRMFPEKHSFSYSYLTVGVPVGWEGSAGGMLSVDVKSESGFWSWLSLAPRVRKGWYSVDAGDYLERGDAHLGLRGKLDEYLQTQGADPALYPHAYLITAARFLGYHFNPVSFWYLYDSTRCLAAMILEVNNTFGERRMYFLTLDDGPKTQISTGPDSSSADIQQTPASRTTLKQSWTKDFHVSPFNSRKGSYSLTAVDPLSPFMQGTGPVTSTINLASSKGHGKLVARLFSKGSPVDPYAMTVFDKLIFLISWWWVGFVTFPRIVKEAGALFFRRKLHVWFRPEPLKESVGRLADPTERQLESIFRRYLRYLVEQSDTPIVVKYIASGVSEDAKELMLSPTARGDVQNAEELEFKVLTPVFYSRFVYYAHGLEAFFCELNDSCTIWVSRPELLPKFALKKPSPTLTSSSPLDFCYFKMIQRLRVRPERIERPLTSSAVQTEKPLTVDIRDFRISSMDGYVLTHETPETKAAYRRCVLGLFLADRMTRVLILPSEIQRFLLQAWLAWLLSPVVAEVMAISTSFLNAKAWLPRFLIC</sequence>
<keyword evidence="1" id="KW-0472">Membrane</keyword>
<dbReference type="Pfam" id="PF07103">
    <property type="entry name" value="DUF1365"/>
    <property type="match status" value="1"/>
</dbReference>
<accession>A0AAE0IHX1</accession>
<feature type="transmembrane region" description="Helical" evidence="1">
    <location>
        <begin position="12"/>
        <end position="35"/>
    </location>
</feature>